<dbReference type="RefSeq" id="WP_152764174.1">
    <property type="nucleotide sequence ID" value="NZ_WHLY01000002.1"/>
</dbReference>
<name>A0A7C9FT76_9BACT</name>
<dbReference type="InterPro" id="IPR011990">
    <property type="entry name" value="TPR-like_helical_dom_sf"/>
</dbReference>
<accession>A0A7C9FT76</accession>
<evidence type="ECO:0000256" key="1">
    <source>
        <dbReference type="SAM" id="MobiDB-lite"/>
    </source>
</evidence>
<sequence>MTYFLLNLLLWIWDNRSFDAISQANRHKTEAETAFLNKDFRQAAHLYEQITNGSLFAEPASRLYLAHSYFYLDSLDKARSQYKLLVNVQDDEVASKANTQLAVLSTMRDRDTLEALNYLKVALRQSPDNRKARYNYELLKKTFSGRASSPDTPPVEQPAPTPAPPVAPSAQRELELAQEREEMLQNLRRLHMSEDQARSILDAMKTNEAQYIYQLRRRQYYDQSERSKIIEW</sequence>
<dbReference type="EMBL" id="WHLY01000002">
    <property type="protein sequence ID" value="MPR36352.1"/>
    <property type="molecule type" value="Genomic_DNA"/>
</dbReference>
<feature type="compositionally biased region" description="Pro residues" evidence="1">
    <location>
        <begin position="151"/>
        <end position="167"/>
    </location>
</feature>
<proteinExistence type="predicted"/>
<gene>
    <name evidence="2" type="ORF">GBK04_24155</name>
</gene>
<reference evidence="2 3" key="1">
    <citation type="submission" date="2019-10" db="EMBL/GenBank/DDBJ databases">
        <title>Draft Genome Sequence of Cytophagaceae sp. SJW1-29.</title>
        <authorList>
            <person name="Choi A."/>
        </authorList>
    </citation>
    <scope>NUCLEOTIDE SEQUENCE [LARGE SCALE GENOMIC DNA]</scope>
    <source>
        <strain evidence="2 3">SJW1-29</strain>
    </source>
</reference>
<dbReference type="AlphaFoldDB" id="A0A7C9FT76"/>
<comment type="caution">
    <text evidence="2">The sequence shown here is derived from an EMBL/GenBank/DDBJ whole genome shotgun (WGS) entry which is preliminary data.</text>
</comment>
<evidence type="ECO:0000313" key="2">
    <source>
        <dbReference type="EMBL" id="MPR36352.1"/>
    </source>
</evidence>
<dbReference type="Proteomes" id="UP000479293">
    <property type="component" value="Unassembled WGS sequence"/>
</dbReference>
<keyword evidence="3" id="KW-1185">Reference proteome</keyword>
<organism evidence="2 3">
    <name type="scientific">Salmonirosea aquatica</name>
    <dbReference type="NCBI Taxonomy" id="2654236"/>
    <lineage>
        <taxon>Bacteria</taxon>
        <taxon>Pseudomonadati</taxon>
        <taxon>Bacteroidota</taxon>
        <taxon>Cytophagia</taxon>
        <taxon>Cytophagales</taxon>
        <taxon>Spirosomataceae</taxon>
        <taxon>Salmonirosea</taxon>
    </lineage>
</organism>
<dbReference type="Gene3D" id="1.25.40.10">
    <property type="entry name" value="Tetratricopeptide repeat domain"/>
    <property type="match status" value="1"/>
</dbReference>
<dbReference type="SUPFAM" id="SSF48452">
    <property type="entry name" value="TPR-like"/>
    <property type="match status" value="1"/>
</dbReference>
<evidence type="ECO:0008006" key="4">
    <source>
        <dbReference type="Google" id="ProtNLM"/>
    </source>
</evidence>
<evidence type="ECO:0000313" key="3">
    <source>
        <dbReference type="Proteomes" id="UP000479293"/>
    </source>
</evidence>
<protein>
    <recommendedName>
        <fullName evidence="4">Tetratricopeptide repeat protein</fullName>
    </recommendedName>
</protein>
<feature type="region of interest" description="Disordered" evidence="1">
    <location>
        <begin position="143"/>
        <end position="172"/>
    </location>
</feature>